<dbReference type="InterPro" id="IPR032675">
    <property type="entry name" value="LRR_dom_sf"/>
</dbReference>
<feature type="region of interest" description="Disordered" evidence="6">
    <location>
        <begin position="226"/>
        <end position="281"/>
    </location>
</feature>
<feature type="region of interest" description="Disordered" evidence="6">
    <location>
        <begin position="142"/>
        <end position="178"/>
    </location>
</feature>
<reference evidence="8" key="1">
    <citation type="submission" date="2025-08" db="UniProtKB">
        <authorList>
            <consortium name="RefSeq"/>
        </authorList>
    </citation>
    <scope>IDENTIFICATION</scope>
</reference>
<dbReference type="PANTHER" id="PTHR45973:SF9">
    <property type="entry name" value="LEUCINE-RICH REPEAT-CONTAINING PROTEIN 46"/>
    <property type="match status" value="1"/>
</dbReference>
<keyword evidence="3" id="KW-0677">Repeat</keyword>
<proteinExistence type="predicted"/>
<dbReference type="SUPFAM" id="SSF52058">
    <property type="entry name" value="L domain-like"/>
    <property type="match status" value="1"/>
</dbReference>
<dbReference type="RefSeq" id="XP_015267918.1">
    <property type="nucleotide sequence ID" value="XM_015412432.1"/>
</dbReference>
<evidence type="ECO:0000256" key="5">
    <source>
        <dbReference type="ARBA" id="ARBA00023273"/>
    </source>
</evidence>
<organism evidence="7 8">
    <name type="scientific">Gekko japonicus</name>
    <name type="common">Schlegel's Japanese gecko</name>
    <dbReference type="NCBI Taxonomy" id="146911"/>
    <lineage>
        <taxon>Eukaryota</taxon>
        <taxon>Metazoa</taxon>
        <taxon>Chordata</taxon>
        <taxon>Craniata</taxon>
        <taxon>Vertebrata</taxon>
        <taxon>Euteleostomi</taxon>
        <taxon>Lepidosauria</taxon>
        <taxon>Squamata</taxon>
        <taxon>Bifurcata</taxon>
        <taxon>Gekkota</taxon>
        <taxon>Gekkonidae</taxon>
        <taxon>Gekkoninae</taxon>
        <taxon>Gekko</taxon>
    </lineage>
</organism>
<name>A0ABM1K2I1_GEKJA</name>
<evidence type="ECO:0000256" key="4">
    <source>
        <dbReference type="ARBA" id="ARBA00023069"/>
    </source>
</evidence>
<dbReference type="InterPro" id="IPR001611">
    <property type="entry name" value="Leu-rich_rpt"/>
</dbReference>
<sequence>MPGENIHSSSKEGVNLTKSLIARRNLFAPVEKGSLESISQALTSLPVLRLDRERISHIPDLQGLEHIHSIYLQQNQIKKIENLSCLPNLKSDKLNELPQSIRILDLTGNKCTNQKGYSSCVLLLPRESILAALPHLVELDAQRVPDRKAPPAQGREEAEGNSEDSDEDIPELSQPLSTEKDFFVDLHNEFISRSERRRREALSEHEARLEELKERENLRYLLLNATPQAPSPPGPQTPTLEAPTFQTECHGSPSPSLEAASSTFHEGLSTPKGKAKVRSQIQGKTLKGEISGTAKCVRKAKK</sequence>
<accession>A0ABM1K2I1</accession>
<dbReference type="GeneID" id="107111469"/>
<keyword evidence="7" id="KW-1185">Reference proteome</keyword>
<feature type="compositionally biased region" description="Acidic residues" evidence="6">
    <location>
        <begin position="159"/>
        <end position="170"/>
    </location>
</feature>
<evidence type="ECO:0000256" key="2">
    <source>
        <dbReference type="ARBA" id="ARBA00022614"/>
    </source>
</evidence>
<feature type="compositionally biased region" description="Polar residues" evidence="6">
    <location>
        <begin position="244"/>
        <end position="264"/>
    </location>
</feature>
<dbReference type="PROSITE" id="PS51450">
    <property type="entry name" value="LRR"/>
    <property type="match status" value="1"/>
</dbReference>
<keyword evidence="5" id="KW-0966">Cell projection</keyword>
<evidence type="ECO:0000256" key="1">
    <source>
        <dbReference type="ARBA" id="ARBA00004138"/>
    </source>
</evidence>
<evidence type="ECO:0000256" key="6">
    <source>
        <dbReference type="SAM" id="MobiDB-lite"/>
    </source>
</evidence>
<dbReference type="InterPro" id="IPR050576">
    <property type="entry name" value="Cilia_flagella_integrity"/>
</dbReference>
<evidence type="ECO:0000313" key="7">
    <source>
        <dbReference type="Proteomes" id="UP000694871"/>
    </source>
</evidence>
<dbReference type="PANTHER" id="PTHR45973">
    <property type="entry name" value="PROTEIN PHOSPHATASE 1 REGULATORY SUBUNIT SDS22-RELATED"/>
    <property type="match status" value="1"/>
</dbReference>
<keyword evidence="4" id="KW-0969">Cilium</keyword>
<gene>
    <name evidence="8" type="primary">LRRC46</name>
</gene>
<protein>
    <submittedName>
        <fullName evidence="8">Leucine-rich repeat-containing protein 46</fullName>
    </submittedName>
</protein>
<dbReference type="Gene3D" id="3.80.10.10">
    <property type="entry name" value="Ribonuclease Inhibitor"/>
    <property type="match status" value="1"/>
</dbReference>
<feature type="compositionally biased region" description="Basic and acidic residues" evidence="6">
    <location>
        <begin position="142"/>
        <end position="158"/>
    </location>
</feature>
<evidence type="ECO:0000313" key="8">
    <source>
        <dbReference type="RefSeq" id="XP_015267918.1"/>
    </source>
</evidence>
<dbReference type="Proteomes" id="UP000694871">
    <property type="component" value="Unplaced"/>
</dbReference>
<evidence type="ECO:0000256" key="3">
    <source>
        <dbReference type="ARBA" id="ARBA00022737"/>
    </source>
</evidence>
<keyword evidence="2" id="KW-0433">Leucine-rich repeat</keyword>
<dbReference type="SMART" id="SM00365">
    <property type="entry name" value="LRR_SD22"/>
    <property type="match status" value="1"/>
</dbReference>
<comment type="subcellular location">
    <subcellularLocation>
        <location evidence="1">Cell projection</location>
        <location evidence="1">Cilium</location>
    </subcellularLocation>
</comment>